<dbReference type="EMBL" id="JASDAP010000015">
    <property type="protein sequence ID" value="KAK1891497.1"/>
    <property type="molecule type" value="Genomic_DNA"/>
</dbReference>
<evidence type="ECO:0000313" key="1">
    <source>
        <dbReference type="EMBL" id="KAK1891497.1"/>
    </source>
</evidence>
<accession>A0AAD9BYW4</accession>
<dbReference type="Proteomes" id="UP001228049">
    <property type="component" value="Unassembled WGS sequence"/>
</dbReference>
<gene>
    <name evidence="1" type="ORF">KUDE01_010325</name>
</gene>
<keyword evidence="2" id="KW-1185">Reference proteome</keyword>
<proteinExistence type="predicted"/>
<sequence length="52" mass="5469">AALPYATSVTLHTTGQCGGQALVLIIGDRDTAGQRDLGMLAWRWGKVIAMAL</sequence>
<name>A0AAD9BYW4_DISEL</name>
<dbReference type="AlphaFoldDB" id="A0AAD9BYW4"/>
<feature type="non-terminal residue" evidence="1">
    <location>
        <position position="1"/>
    </location>
</feature>
<reference evidence="1" key="1">
    <citation type="submission" date="2023-04" db="EMBL/GenBank/DDBJ databases">
        <title>Chromosome-level genome of Chaenocephalus aceratus.</title>
        <authorList>
            <person name="Park H."/>
        </authorList>
    </citation>
    <scope>NUCLEOTIDE SEQUENCE</scope>
    <source>
        <strain evidence="1">DE</strain>
        <tissue evidence="1">Muscle</tissue>
    </source>
</reference>
<organism evidence="1 2">
    <name type="scientific">Dissostichus eleginoides</name>
    <name type="common">Patagonian toothfish</name>
    <name type="synonym">Dissostichus amissus</name>
    <dbReference type="NCBI Taxonomy" id="100907"/>
    <lineage>
        <taxon>Eukaryota</taxon>
        <taxon>Metazoa</taxon>
        <taxon>Chordata</taxon>
        <taxon>Craniata</taxon>
        <taxon>Vertebrata</taxon>
        <taxon>Euteleostomi</taxon>
        <taxon>Actinopterygii</taxon>
        <taxon>Neopterygii</taxon>
        <taxon>Teleostei</taxon>
        <taxon>Neoteleostei</taxon>
        <taxon>Acanthomorphata</taxon>
        <taxon>Eupercaria</taxon>
        <taxon>Perciformes</taxon>
        <taxon>Notothenioidei</taxon>
        <taxon>Nototheniidae</taxon>
        <taxon>Dissostichus</taxon>
    </lineage>
</organism>
<comment type="caution">
    <text evidence="1">The sequence shown here is derived from an EMBL/GenBank/DDBJ whole genome shotgun (WGS) entry which is preliminary data.</text>
</comment>
<evidence type="ECO:0000313" key="2">
    <source>
        <dbReference type="Proteomes" id="UP001228049"/>
    </source>
</evidence>
<feature type="non-terminal residue" evidence="1">
    <location>
        <position position="52"/>
    </location>
</feature>
<protein>
    <submittedName>
        <fullName evidence="1">Telomere repeat-binding protein 2</fullName>
    </submittedName>
</protein>